<proteinExistence type="predicted"/>
<evidence type="ECO:0000313" key="2">
    <source>
        <dbReference type="Proteomes" id="UP001286313"/>
    </source>
</evidence>
<protein>
    <submittedName>
        <fullName evidence="1">Uncharacterized protein</fullName>
    </submittedName>
</protein>
<accession>A0AAE1FPB0</accession>
<dbReference type="AlphaFoldDB" id="A0AAE1FPB0"/>
<reference evidence="1" key="1">
    <citation type="submission" date="2023-10" db="EMBL/GenBank/DDBJ databases">
        <title>Genome assemblies of two species of porcelain crab, Petrolisthes cinctipes and Petrolisthes manimaculis (Anomura: Porcellanidae).</title>
        <authorList>
            <person name="Angst P."/>
        </authorList>
    </citation>
    <scope>NUCLEOTIDE SEQUENCE</scope>
    <source>
        <strain evidence="1">PB745_01</strain>
        <tissue evidence="1">Gill</tissue>
    </source>
</reference>
<organism evidence="1 2">
    <name type="scientific">Petrolisthes cinctipes</name>
    <name type="common">Flat porcelain crab</name>
    <dbReference type="NCBI Taxonomy" id="88211"/>
    <lineage>
        <taxon>Eukaryota</taxon>
        <taxon>Metazoa</taxon>
        <taxon>Ecdysozoa</taxon>
        <taxon>Arthropoda</taxon>
        <taxon>Crustacea</taxon>
        <taxon>Multicrustacea</taxon>
        <taxon>Malacostraca</taxon>
        <taxon>Eumalacostraca</taxon>
        <taxon>Eucarida</taxon>
        <taxon>Decapoda</taxon>
        <taxon>Pleocyemata</taxon>
        <taxon>Anomura</taxon>
        <taxon>Galatheoidea</taxon>
        <taxon>Porcellanidae</taxon>
        <taxon>Petrolisthes</taxon>
    </lineage>
</organism>
<keyword evidence="2" id="KW-1185">Reference proteome</keyword>
<dbReference type="Proteomes" id="UP001286313">
    <property type="component" value="Unassembled WGS sequence"/>
</dbReference>
<evidence type="ECO:0000313" key="1">
    <source>
        <dbReference type="EMBL" id="KAK3877962.1"/>
    </source>
</evidence>
<name>A0AAE1FPB0_PETCI</name>
<dbReference type="EMBL" id="JAWQEG010001607">
    <property type="protein sequence ID" value="KAK3877962.1"/>
    <property type="molecule type" value="Genomic_DNA"/>
</dbReference>
<sequence>MLKPCHRPPGTTATVQHVTAMETEAACITDVLCKIQDFKWLENWEATLQSKLSHLPWYQAVQLTTLLSKFKRVHRYRMAAMLFVQNFDISLSKSL</sequence>
<comment type="caution">
    <text evidence="1">The sequence shown here is derived from an EMBL/GenBank/DDBJ whole genome shotgun (WGS) entry which is preliminary data.</text>
</comment>
<gene>
    <name evidence="1" type="ORF">Pcinc_017364</name>
</gene>